<reference evidence="1" key="1">
    <citation type="submission" date="2021-01" db="EMBL/GenBank/DDBJ databases">
        <title>Description of Breznakiella homolactica.</title>
        <authorList>
            <person name="Song Y."/>
            <person name="Brune A."/>
        </authorList>
    </citation>
    <scope>NUCLEOTIDE SEQUENCE</scope>
    <source>
        <strain evidence="1">RmG30</strain>
    </source>
</reference>
<name>A0A7T7XS22_9SPIR</name>
<organism evidence="1 2">
    <name type="scientific">Breznakiella homolactica</name>
    <dbReference type="NCBI Taxonomy" id="2798577"/>
    <lineage>
        <taxon>Bacteria</taxon>
        <taxon>Pseudomonadati</taxon>
        <taxon>Spirochaetota</taxon>
        <taxon>Spirochaetia</taxon>
        <taxon>Spirochaetales</taxon>
        <taxon>Breznakiellaceae</taxon>
        <taxon>Breznakiella</taxon>
    </lineage>
</organism>
<evidence type="ECO:0000313" key="1">
    <source>
        <dbReference type="EMBL" id="QQO11456.1"/>
    </source>
</evidence>
<evidence type="ECO:0000313" key="2">
    <source>
        <dbReference type="Proteomes" id="UP000595917"/>
    </source>
</evidence>
<gene>
    <name evidence="1" type="ORF">JFL75_20695</name>
</gene>
<dbReference type="AlphaFoldDB" id="A0A7T7XS22"/>
<dbReference type="EMBL" id="CP067089">
    <property type="protein sequence ID" value="QQO11456.1"/>
    <property type="molecule type" value="Genomic_DNA"/>
</dbReference>
<accession>A0A7T7XS22</accession>
<sequence>MEYGITAQERGKDVHFFINWSPLEVADRWAINAKVPSVAGVYEIYWMDEQKHLRMLSVGCTHYGGLRTEIRRLTDPELTDDPGAKKILEDEEIWFRYAPTNSAAAMADVVWFFRKTYFPENPGVSHSGRYEKIYMNESAPDKLIWVP</sequence>
<protein>
    <submittedName>
        <fullName evidence="1">Uncharacterized protein</fullName>
    </submittedName>
</protein>
<proteinExistence type="predicted"/>
<dbReference type="Proteomes" id="UP000595917">
    <property type="component" value="Chromosome"/>
</dbReference>
<dbReference type="KEGG" id="bhc:JFL75_20695"/>
<keyword evidence="2" id="KW-1185">Reference proteome</keyword>